<sequence>MEQLSLFDACEFTIEKSVEIKKNIKLLTLDEYDHILISESGGKDSMACLFYL</sequence>
<gene>
    <name evidence="1" type="ORF">J2S17_005307</name>
</gene>
<evidence type="ECO:0000313" key="1">
    <source>
        <dbReference type="EMBL" id="MDQ0273375.1"/>
    </source>
</evidence>
<reference evidence="1 2" key="1">
    <citation type="submission" date="2023-07" db="EMBL/GenBank/DDBJ databases">
        <title>Genomic Encyclopedia of Type Strains, Phase IV (KMG-IV): sequencing the most valuable type-strain genomes for metagenomic binning, comparative biology and taxonomic classification.</title>
        <authorList>
            <person name="Goeker M."/>
        </authorList>
    </citation>
    <scope>NUCLEOTIDE SEQUENCE [LARGE SCALE GENOMIC DNA]</scope>
    <source>
        <strain evidence="1 2">DSM 23494</strain>
    </source>
</reference>
<comment type="caution">
    <text evidence="1">The sequence shown here is derived from an EMBL/GenBank/DDBJ whole genome shotgun (WGS) entry which is preliminary data.</text>
</comment>
<keyword evidence="2" id="KW-1185">Reference proteome</keyword>
<dbReference type="SUPFAM" id="SSF52402">
    <property type="entry name" value="Adenine nucleotide alpha hydrolases-like"/>
    <property type="match status" value="1"/>
</dbReference>
<organism evidence="1 2">
    <name type="scientific">Cytobacillus purgationiresistens</name>
    <dbReference type="NCBI Taxonomy" id="863449"/>
    <lineage>
        <taxon>Bacteria</taxon>
        <taxon>Bacillati</taxon>
        <taxon>Bacillota</taxon>
        <taxon>Bacilli</taxon>
        <taxon>Bacillales</taxon>
        <taxon>Bacillaceae</taxon>
        <taxon>Cytobacillus</taxon>
    </lineage>
</organism>
<proteinExistence type="predicted"/>
<protein>
    <submittedName>
        <fullName evidence="1">tRNA(Ile)-lysidine synthase TilS/MesJ</fullName>
    </submittedName>
</protein>
<dbReference type="EMBL" id="JAUSUB010000038">
    <property type="protein sequence ID" value="MDQ0273375.1"/>
    <property type="molecule type" value="Genomic_DNA"/>
</dbReference>
<accession>A0ABU0AQR7</accession>
<dbReference type="RefSeq" id="WP_307479397.1">
    <property type="nucleotide sequence ID" value="NZ_JAUSUB010000038.1"/>
</dbReference>
<dbReference type="Proteomes" id="UP001238088">
    <property type="component" value="Unassembled WGS sequence"/>
</dbReference>
<name>A0ABU0AQR7_9BACI</name>
<evidence type="ECO:0000313" key="2">
    <source>
        <dbReference type="Proteomes" id="UP001238088"/>
    </source>
</evidence>